<dbReference type="InterPro" id="IPR057978">
    <property type="entry name" value="TPR_DAAF5"/>
</dbReference>
<dbReference type="InterPro" id="IPR021133">
    <property type="entry name" value="HEAT_type_2"/>
</dbReference>
<proteinExistence type="predicted"/>
<protein>
    <recommendedName>
        <fullName evidence="8">TOG domain-containing protein</fullName>
    </recommendedName>
</protein>
<dbReference type="AlphaFoldDB" id="A0A0G4GVN2"/>
<evidence type="ECO:0000313" key="6">
    <source>
        <dbReference type="EMBL" id="CEM35003.1"/>
    </source>
</evidence>
<keyword evidence="7" id="KW-1185">Reference proteome</keyword>
<organism evidence="6 7">
    <name type="scientific">Vitrella brassicaformis (strain CCMP3155)</name>
    <dbReference type="NCBI Taxonomy" id="1169540"/>
    <lineage>
        <taxon>Eukaryota</taxon>
        <taxon>Sar</taxon>
        <taxon>Alveolata</taxon>
        <taxon>Colpodellida</taxon>
        <taxon>Vitrellaceae</taxon>
        <taxon>Vitrella</taxon>
    </lineage>
</organism>
<dbReference type="Proteomes" id="UP000041254">
    <property type="component" value="Unassembled WGS sequence"/>
</dbReference>
<dbReference type="Pfam" id="PF25757">
    <property type="entry name" value="TPR_DNAAF5"/>
    <property type="match status" value="1"/>
</dbReference>
<dbReference type="SUPFAM" id="SSF48371">
    <property type="entry name" value="ARM repeat"/>
    <property type="match status" value="1"/>
</dbReference>
<evidence type="ECO:0000256" key="2">
    <source>
        <dbReference type="PROSITE-ProRule" id="PRU00103"/>
    </source>
</evidence>
<dbReference type="VEuPathDB" id="CryptoDB:Vbra_18795"/>
<evidence type="ECO:0000256" key="3">
    <source>
        <dbReference type="SAM" id="MobiDB-lite"/>
    </source>
</evidence>
<feature type="domain" description="Dynein axonemal assembly factor 5 TPR repeats" evidence="5">
    <location>
        <begin position="21"/>
        <end position="294"/>
    </location>
</feature>
<dbReference type="EMBL" id="CDMY01000840">
    <property type="protein sequence ID" value="CEM35003.1"/>
    <property type="molecule type" value="Genomic_DNA"/>
</dbReference>
<dbReference type="PANTHER" id="PTHR16216:SF2">
    <property type="entry name" value="DYNEIN AXONEMAL ASSEMBLY FACTOR 5"/>
    <property type="match status" value="1"/>
</dbReference>
<gene>
    <name evidence="6" type="ORF">Vbra_18795</name>
</gene>
<feature type="repeat" description="HEAT" evidence="2">
    <location>
        <begin position="848"/>
        <end position="886"/>
    </location>
</feature>
<feature type="domain" description="Dynein axonemal assembly factor 5 HEAT-repeat" evidence="4">
    <location>
        <begin position="375"/>
        <end position="470"/>
    </location>
</feature>
<sequence>MSDLPADVHSFVQKHQRDLNCLTDPDRSLRKAALARLDALFPPSTAATPTPTHTAGIKPLKHLFIHCLAPRIPHLLSDPVERCRETALTIMAKAVGLLDRQELTDLLPICLSALLSRIRPLPFPEEAEELRLDVLMLIGRLVRGVGEGCGGYCADLVDGLSKALTDANPEAKRESCGIVEAIAKTCQGDKLAKVGRPLVQSLARNLSHQHWKVRKATLEALGALLRQPDVCAAFMEDVLPTLATVRSDRTPAVRCCLSEVIADWLEHIGDEQRDRLEGRLAYLLLGGLADTELETVAAPSYAHLQAIAQKRQRQKRSQQEASATAKENHDNDQVMEPASPKAAPNEKESARGMLPLNVSAFPPPLSADRPPTDDMRAWVVGLLEKLLPQVLTDIITWTVPHRLTASRLLKLLIVLCDSHLTPYASPLLIHLYKTTSDDNPDVAHTVLECGHLLGRVIPLSLLLPLIGSHLGVEGGTHRERGEGAWLPEREVRGRVTATEVVDVDLQRLTNSKFTAVSVENKKSVMVVLGTLLEAQPTSLGERELWLAARYVEEQSREGGVDEVLRVLPRVVGALVRAAGEACRREGDRLFAVMLRLKACPSCDEDQVDQVIASLAAASGVPISALYTTHLEACLTGIPDHDAAPTPAASDMTGGQGFLADSASTVWQDDDARRSMLDTLVRNAGEGAAPCVRRLVPILVCQSDPNCACPMVRVDVLGLVYWMLTVDIPAIKETLRSDEVSVMLLRLVLLPNSIWRPGQANAKIRKAALLCIQALFPPVQPTATSPAPTPLLSSAELSSVLPDLMPPLTSSMSDDWAPDNRMVACKVVESLLVYLKGERGVDSMLYEKLYPELLKRLDDAQDDIRLAACSALTALMNALPANWSPTLVEYILQTLFIHLDDPNAAIQDAVADVLKAAMKHNTEAFLKEVRAAAPKSAHPRRCEELLRSAETLRLEAMQMQDSPEQ</sequence>
<dbReference type="InterPro" id="IPR016024">
    <property type="entry name" value="ARM-type_fold"/>
</dbReference>
<dbReference type="Pfam" id="PF02985">
    <property type="entry name" value="HEAT"/>
    <property type="match status" value="1"/>
</dbReference>
<reference evidence="6 7" key="1">
    <citation type="submission" date="2014-11" db="EMBL/GenBank/DDBJ databases">
        <authorList>
            <person name="Zhu J."/>
            <person name="Qi W."/>
            <person name="Song R."/>
        </authorList>
    </citation>
    <scope>NUCLEOTIDE SEQUENCE [LARGE SCALE GENOMIC DNA]</scope>
</reference>
<evidence type="ECO:0000259" key="4">
    <source>
        <dbReference type="Pfam" id="PF24573"/>
    </source>
</evidence>
<dbReference type="InterPro" id="IPR056497">
    <property type="entry name" value="HEAT_DAAF5"/>
</dbReference>
<dbReference type="InParanoid" id="A0A0G4GVN2"/>
<dbReference type="InterPro" id="IPR052623">
    <property type="entry name" value="DAAF5"/>
</dbReference>
<feature type="region of interest" description="Disordered" evidence="3">
    <location>
        <begin position="309"/>
        <end position="348"/>
    </location>
</feature>
<dbReference type="InterPro" id="IPR000357">
    <property type="entry name" value="HEAT"/>
</dbReference>
<dbReference type="Gene3D" id="1.25.10.10">
    <property type="entry name" value="Leucine-rich Repeat Variant"/>
    <property type="match status" value="2"/>
</dbReference>
<name>A0A0G4GVN2_VITBC</name>
<evidence type="ECO:0000313" key="7">
    <source>
        <dbReference type="Proteomes" id="UP000041254"/>
    </source>
</evidence>
<dbReference type="PANTHER" id="PTHR16216">
    <property type="entry name" value="DYNEIN ASSEMBLY FACTOR 5, AXONEMAL"/>
    <property type="match status" value="1"/>
</dbReference>
<evidence type="ECO:0000259" key="5">
    <source>
        <dbReference type="Pfam" id="PF25757"/>
    </source>
</evidence>
<dbReference type="InterPro" id="IPR011989">
    <property type="entry name" value="ARM-like"/>
</dbReference>
<accession>A0A0G4GVN2</accession>
<dbReference type="PROSITE" id="PS50077">
    <property type="entry name" value="HEAT_REPEAT"/>
    <property type="match status" value="1"/>
</dbReference>
<dbReference type="OrthoDB" id="414863at2759"/>
<dbReference type="OMA" id="AFQGPWA"/>
<evidence type="ECO:0000256" key="1">
    <source>
        <dbReference type="ARBA" id="ARBA00022737"/>
    </source>
</evidence>
<keyword evidence="1" id="KW-0677">Repeat</keyword>
<dbReference type="Pfam" id="PF24573">
    <property type="entry name" value="HEAT_DAAF5"/>
    <property type="match status" value="1"/>
</dbReference>
<evidence type="ECO:0008006" key="8">
    <source>
        <dbReference type="Google" id="ProtNLM"/>
    </source>
</evidence>